<name>A0A4Y2K7I9_ARAVE</name>
<protein>
    <submittedName>
        <fullName evidence="1">Uncharacterized protein</fullName>
    </submittedName>
</protein>
<dbReference type="EMBL" id="BGPR01004217">
    <property type="protein sequence ID" value="GBM97242.1"/>
    <property type="molecule type" value="Genomic_DNA"/>
</dbReference>
<evidence type="ECO:0000313" key="2">
    <source>
        <dbReference type="Proteomes" id="UP000499080"/>
    </source>
</evidence>
<proteinExistence type="predicted"/>
<comment type="caution">
    <text evidence="1">The sequence shown here is derived from an EMBL/GenBank/DDBJ whole genome shotgun (WGS) entry which is preliminary data.</text>
</comment>
<gene>
    <name evidence="1" type="ORF">AVEN_254929_1</name>
</gene>
<organism evidence="1 2">
    <name type="scientific">Araneus ventricosus</name>
    <name type="common">Orbweaver spider</name>
    <name type="synonym">Epeira ventricosa</name>
    <dbReference type="NCBI Taxonomy" id="182803"/>
    <lineage>
        <taxon>Eukaryota</taxon>
        <taxon>Metazoa</taxon>
        <taxon>Ecdysozoa</taxon>
        <taxon>Arthropoda</taxon>
        <taxon>Chelicerata</taxon>
        <taxon>Arachnida</taxon>
        <taxon>Araneae</taxon>
        <taxon>Araneomorphae</taxon>
        <taxon>Entelegynae</taxon>
        <taxon>Araneoidea</taxon>
        <taxon>Araneidae</taxon>
        <taxon>Araneus</taxon>
    </lineage>
</organism>
<dbReference type="Proteomes" id="UP000499080">
    <property type="component" value="Unassembled WGS sequence"/>
</dbReference>
<reference evidence="1 2" key="1">
    <citation type="journal article" date="2019" name="Sci. Rep.">
        <title>Orb-weaving spider Araneus ventricosus genome elucidates the spidroin gene catalogue.</title>
        <authorList>
            <person name="Kono N."/>
            <person name="Nakamura H."/>
            <person name="Ohtoshi R."/>
            <person name="Moran D.A.P."/>
            <person name="Shinohara A."/>
            <person name="Yoshida Y."/>
            <person name="Fujiwara M."/>
            <person name="Mori M."/>
            <person name="Tomita M."/>
            <person name="Arakawa K."/>
        </authorList>
    </citation>
    <scope>NUCLEOTIDE SEQUENCE [LARGE SCALE GENOMIC DNA]</scope>
</reference>
<keyword evidence="2" id="KW-1185">Reference proteome</keyword>
<feature type="non-terminal residue" evidence="1">
    <location>
        <position position="67"/>
    </location>
</feature>
<sequence>MGFQKHAKEDLCKGILAYLHVVQAVLPDLLSDSAGGGEVVQDEDVGGEEDHVLLAAAHGELHKAGQS</sequence>
<dbReference type="AlphaFoldDB" id="A0A4Y2K7I9"/>
<accession>A0A4Y2K7I9</accession>
<evidence type="ECO:0000313" key="1">
    <source>
        <dbReference type="EMBL" id="GBM97242.1"/>
    </source>
</evidence>